<protein>
    <submittedName>
        <fullName evidence="1">Uncharacterized protein</fullName>
    </submittedName>
</protein>
<sequence length="801" mass="87416">MASFAEYPSQNMASNNHDFTLYPYQDMWNNDQTYLPSSTYADQQYLNATTFDDFQAAQAYGQPDPYSYGTSQSFNSKNNLPAPSSNYSPANSASHSFELQQPPVLSSTSDSGASAHSTMSSAMASPSMQPQPSNEWIQQEMNIIPGIVQQDNFSHDVFATTGFDFETIPVTDKGCVGELSAISSSQQSRNVSPIKFPSFPTPFDCLRDSNNFASFPANGTWSNSMNMLPATRVEIPPSVASSLTPHSESISPSESVFKSPSTPASATSPVLERVRGKRQASVALPAPKRARGTSPLTQAMSYDESDLPARPNAPPPTFTSPFFTQSSGSFVPPLELSYPSLIQPTYSPTQFMGMQFPETHNVQSPQPMVLPQTSSPVPSNTAVQSPRQPTGKISGSASPYMRTQNFQPYPAFNGARRPSMSSVHSRHSQGSHSSEDSNKGLCPIATCGRHVKDLKAHMLTHQNERPEKCPIPTCEYHTKGFARKYDKNRHTLTHYKGTMVCGFCPGSGSAAEKSFNRADVFKRHLTSVHGVEQTPPNARRKSPTVAGSKKPSGLEVSGICSTCGITFGSAQEFYEHLDDCVLRIVQQAEPSEAINEKLLTSVADDQQVQETMERNMLPIGVDYNAPISLDEDDEAEEEEEGDGEEEDANDGTYGTRSAKSGKGQHVGGGNHVTSGGAIGKPTKKGLTYSKGGVPLSGPVSGKGSKRRKNYPLSWGAAPDKMRMKKRVLCVYDGQRRLWKDDMMLDAEHEVRIPLNDGTDNSRAWVTDLDVQTLRRAEGVLNMTEEEKGPWQDDAELERLMA</sequence>
<name>A0ACC3N7P4_9PEZI</name>
<gene>
    <name evidence="1" type="ORF">LTR37_009462</name>
</gene>
<evidence type="ECO:0000313" key="2">
    <source>
        <dbReference type="Proteomes" id="UP001281147"/>
    </source>
</evidence>
<reference evidence="1" key="1">
    <citation type="submission" date="2023-07" db="EMBL/GenBank/DDBJ databases">
        <title>Black Yeasts Isolated from many extreme environments.</title>
        <authorList>
            <person name="Coleine C."/>
            <person name="Stajich J.E."/>
            <person name="Selbmann L."/>
        </authorList>
    </citation>
    <scope>NUCLEOTIDE SEQUENCE</scope>
    <source>
        <strain evidence="1">CCFEE 5714</strain>
    </source>
</reference>
<dbReference type="EMBL" id="JAUTXU010000074">
    <property type="protein sequence ID" value="KAK3711685.1"/>
    <property type="molecule type" value="Genomic_DNA"/>
</dbReference>
<accession>A0ACC3N7P4</accession>
<keyword evidence="2" id="KW-1185">Reference proteome</keyword>
<proteinExistence type="predicted"/>
<evidence type="ECO:0000313" key="1">
    <source>
        <dbReference type="EMBL" id="KAK3711685.1"/>
    </source>
</evidence>
<comment type="caution">
    <text evidence="1">The sequence shown here is derived from an EMBL/GenBank/DDBJ whole genome shotgun (WGS) entry which is preliminary data.</text>
</comment>
<dbReference type="Proteomes" id="UP001281147">
    <property type="component" value="Unassembled WGS sequence"/>
</dbReference>
<organism evidence="1 2">
    <name type="scientific">Vermiconidia calcicola</name>
    <dbReference type="NCBI Taxonomy" id="1690605"/>
    <lineage>
        <taxon>Eukaryota</taxon>
        <taxon>Fungi</taxon>
        <taxon>Dikarya</taxon>
        <taxon>Ascomycota</taxon>
        <taxon>Pezizomycotina</taxon>
        <taxon>Dothideomycetes</taxon>
        <taxon>Dothideomycetidae</taxon>
        <taxon>Mycosphaerellales</taxon>
        <taxon>Extremaceae</taxon>
        <taxon>Vermiconidia</taxon>
    </lineage>
</organism>